<feature type="non-terminal residue" evidence="2">
    <location>
        <position position="1"/>
    </location>
</feature>
<organism evidence="2 3">
    <name type="scientific">Methanofollis fontis</name>
    <dbReference type="NCBI Taxonomy" id="2052832"/>
    <lineage>
        <taxon>Archaea</taxon>
        <taxon>Methanobacteriati</taxon>
        <taxon>Methanobacteriota</taxon>
        <taxon>Stenosarchaea group</taxon>
        <taxon>Methanomicrobia</taxon>
        <taxon>Methanomicrobiales</taxon>
        <taxon>Methanomicrobiaceae</taxon>
        <taxon>Methanofollis</taxon>
    </lineage>
</organism>
<accession>A0A483CS88</accession>
<feature type="transmembrane region" description="Helical" evidence="1">
    <location>
        <begin position="39"/>
        <end position="57"/>
    </location>
</feature>
<dbReference type="EMBL" id="PGCL01000022">
    <property type="protein sequence ID" value="TAJ43094.1"/>
    <property type="molecule type" value="Genomic_DNA"/>
</dbReference>
<gene>
    <name evidence="2" type="ORF">CUJ86_11765</name>
</gene>
<keyword evidence="1" id="KW-0812">Transmembrane</keyword>
<feature type="transmembrane region" description="Helical" evidence="1">
    <location>
        <begin position="12"/>
        <end position="32"/>
    </location>
</feature>
<proteinExistence type="predicted"/>
<evidence type="ECO:0000256" key="1">
    <source>
        <dbReference type="SAM" id="Phobius"/>
    </source>
</evidence>
<feature type="non-terminal residue" evidence="2">
    <location>
        <position position="91"/>
    </location>
</feature>
<keyword evidence="1" id="KW-1133">Transmembrane helix</keyword>
<keyword evidence="3" id="KW-1185">Reference proteome</keyword>
<reference evidence="2 3" key="1">
    <citation type="submission" date="2017-11" db="EMBL/GenBank/DDBJ databases">
        <title>Isolation and Characterization of Methanofollis Species from Methane Seep Offshore SW Taiwan.</title>
        <authorList>
            <person name="Teng N.-H."/>
            <person name="Lai M.-C."/>
            <person name="Chen S.-C."/>
        </authorList>
    </citation>
    <scope>NUCLEOTIDE SEQUENCE [LARGE SCALE GENOMIC DNA]</scope>
    <source>
        <strain evidence="2 3">FWC-SCC2</strain>
    </source>
</reference>
<comment type="caution">
    <text evidence="2">The sequence shown here is derived from an EMBL/GenBank/DDBJ whole genome shotgun (WGS) entry which is preliminary data.</text>
</comment>
<feature type="transmembrane region" description="Helical" evidence="1">
    <location>
        <begin position="63"/>
        <end position="82"/>
    </location>
</feature>
<keyword evidence="1" id="KW-0472">Membrane</keyword>
<name>A0A483CS88_9EURY</name>
<protein>
    <submittedName>
        <fullName evidence="2">Uncharacterized protein</fullName>
    </submittedName>
</protein>
<dbReference type="AlphaFoldDB" id="A0A483CS88"/>
<dbReference type="Proteomes" id="UP000292580">
    <property type="component" value="Unassembled WGS sequence"/>
</dbReference>
<evidence type="ECO:0000313" key="3">
    <source>
        <dbReference type="Proteomes" id="UP000292580"/>
    </source>
</evidence>
<evidence type="ECO:0000313" key="2">
    <source>
        <dbReference type="EMBL" id="TAJ43094.1"/>
    </source>
</evidence>
<sequence>FWVAYGAVTGNVYVVVMFAFYWVMAGAVLVAGRSPGVRACGFGAWVIGNLFWVAYGAVTGNVYVVVMFAFYWVMAGAVLVAGRSPGVRACG</sequence>